<feature type="compositionally biased region" description="Polar residues" evidence="5">
    <location>
        <begin position="358"/>
        <end position="367"/>
    </location>
</feature>
<evidence type="ECO:0000256" key="1">
    <source>
        <dbReference type="ARBA" id="ARBA00009369"/>
    </source>
</evidence>
<dbReference type="GO" id="GO:0005886">
    <property type="term" value="C:plasma membrane"/>
    <property type="evidence" value="ECO:0007669"/>
    <property type="project" value="TreeGrafter"/>
</dbReference>
<dbReference type="InterPro" id="IPR007221">
    <property type="entry name" value="MreC"/>
</dbReference>
<dbReference type="PANTHER" id="PTHR34138">
    <property type="entry name" value="CELL SHAPE-DETERMINING PROTEIN MREC"/>
    <property type="match status" value="1"/>
</dbReference>
<protein>
    <recommendedName>
        <fullName evidence="2">Cell shape-determining protein MreC</fullName>
    </recommendedName>
    <alternativeName>
        <fullName evidence="4">Cell shape protein MreC</fullName>
    </alternativeName>
</protein>
<dbReference type="InterPro" id="IPR042175">
    <property type="entry name" value="Cell/Rod_MreC_2"/>
</dbReference>
<dbReference type="NCBIfam" id="TIGR00219">
    <property type="entry name" value="mreC"/>
    <property type="match status" value="1"/>
</dbReference>
<gene>
    <name evidence="7" type="ORF">UFOPK4061_01065</name>
</gene>
<proteinExistence type="inferred from homology"/>
<dbReference type="AlphaFoldDB" id="A0A6J7QH23"/>
<dbReference type="GO" id="GO:0008360">
    <property type="term" value="P:regulation of cell shape"/>
    <property type="evidence" value="ECO:0007669"/>
    <property type="project" value="UniProtKB-KW"/>
</dbReference>
<sequence length="367" mass="38566">MFSRRTRFVLAALFVTSLTFVILDLRGGQGPFTSFRSAMSGAVGGGEQVGSAVFSPFLGVRDWWGSWGDQRERIAELTAENDSLRLLVERSAADRARSEQLDGLLRVSGVGRYEIVPAEVIAVGPAQEFAWTVTIDAGNADGIQRDMSVINGEGLVGRVQSVTRNTATVVLLVDASISVGARVAGSSEIGILSGTGRQDSLEFQMIDPGAGLEPGQALVTFGSKGGRPYSPGIPIGEVVSVAGTAGQLTRIATIRPFADVSTLNIVGIVIRPPRQDPRDSVLPDAPRTPTVPSIILPSATPLATASATPTPSPTPSAAVEPSGSPAPSQEVEQAATPEQLWDSELEWHLISPRRPPAQSGSRHSSSW</sequence>
<organism evidence="7">
    <name type="scientific">freshwater metagenome</name>
    <dbReference type="NCBI Taxonomy" id="449393"/>
    <lineage>
        <taxon>unclassified sequences</taxon>
        <taxon>metagenomes</taxon>
        <taxon>ecological metagenomes</taxon>
    </lineage>
</organism>
<dbReference type="Gene3D" id="2.40.10.340">
    <property type="entry name" value="Rod shape-determining protein MreC, domain 1"/>
    <property type="match status" value="1"/>
</dbReference>
<dbReference type="EMBL" id="CAFBPD010000185">
    <property type="protein sequence ID" value="CAB5014953.1"/>
    <property type="molecule type" value="Genomic_DNA"/>
</dbReference>
<evidence type="ECO:0000256" key="2">
    <source>
        <dbReference type="ARBA" id="ARBA00013855"/>
    </source>
</evidence>
<dbReference type="InterPro" id="IPR042177">
    <property type="entry name" value="Cell/Rod_1"/>
</dbReference>
<feature type="compositionally biased region" description="Low complexity" evidence="5">
    <location>
        <begin position="296"/>
        <end position="309"/>
    </location>
</feature>
<evidence type="ECO:0000313" key="7">
    <source>
        <dbReference type="EMBL" id="CAB5014953.1"/>
    </source>
</evidence>
<evidence type="ECO:0000256" key="3">
    <source>
        <dbReference type="ARBA" id="ARBA00022960"/>
    </source>
</evidence>
<evidence type="ECO:0000259" key="6">
    <source>
        <dbReference type="Pfam" id="PF04085"/>
    </source>
</evidence>
<keyword evidence="3" id="KW-0133">Cell shape</keyword>
<accession>A0A6J7QH23</accession>
<comment type="similarity">
    <text evidence="1">Belongs to the MreC family.</text>
</comment>
<name>A0A6J7QH23_9ZZZZ</name>
<evidence type="ECO:0000256" key="5">
    <source>
        <dbReference type="SAM" id="MobiDB-lite"/>
    </source>
</evidence>
<feature type="domain" description="Rod shape-determining protein MreC beta-barrel core" evidence="6">
    <location>
        <begin position="121"/>
        <end position="269"/>
    </location>
</feature>
<dbReference type="InterPro" id="IPR055342">
    <property type="entry name" value="MreC_beta-barrel_core"/>
</dbReference>
<evidence type="ECO:0000256" key="4">
    <source>
        <dbReference type="ARBA" id="ARBA00032089"/>
    </source>
</evidence>
<dbReference type="Gene3D" id="2.40.10.350">
    <property type="entry name" value="Rod shape-determining protein MreC, domain 2"/>
    <property type="match status" value="1"/>
</dbReference>
<dbReference type="PANTHER" id="PTHR34138:SF1">
    <property type="entry name" value="CELL SHAPE-DETERMINING PROTEIN MREC"/>
    <property type="match status" value="1"/>
</dbReference>
<feature type="region of interest" description="Disordered" evidence="5">
    <location>
        <begin position="273"/>
        <end position="367"/>
    </location>
</feature>
<reference evidence="7" key="1">
    <citation type="submission" date="2020-05" db="EMBL/GenBank/DDBJ databases">
        <authorList>
            <person name="Chiriac C."/>
            <person name="Salcher M."/>
            <person name="Ghai R."/>
            <person name="Kavagutti S V."/>
        </authorList>
    </citation>
    <scope>NUCLEOTIDE SEQUENCE</scope>
</reference>
<dbReference type="Pfam" id="PF04085">
    <property type="entry name" value="MreC"/>
    <property type="match status" value="1"/>
</dbReference>